<comment type="caution">
    <text evidence="1">The sequence shown here is derived from an EMBL/GenBank/DDBJ whole genome shotgun (WGS) entry which is preliminary data.</text>
</comment>
<reference evidence="1 2" key="1">
    <citation type="submission" date="2015-01" db="EMBL/GenBank/DDBJ databases">
        <title>Evolution of Trichinella species and genotypes.</title>
        <authorList>
            <person name="Korhonen P.K."/>
            <person name="Edoardo P."/>
            <person name="Giuseppe L.R."/>
            <person name="Gasser R.B."/>
        </authorList>
    </citation>
    <scope>NUCLEOTIDE SEQUENCE [LARGE SCALE GENOMIC DNA]</scope>
    <source>
        <strain evidence="1">ISS3</strain>
    </source>
</reference>
<accession>A0A0V1APA7</accession>
<evidence type="ECO:0000313" key="1">
    <source>
        <dbReference type="EMBL" id="KRY26624.1"/>
    </source>
</evidence>
<dbReference type="InterPro" id="IPR008042">
    <property type="entry name" value="Retrotrans_Pao"/>
</dbReference>
<dbReference type="InParanoid" id="A0A0V1APA7"/>
<keyword evidence="2" id="KW-1185">Reference proteome</keyword>
<name>A0A0V1APA7_TRISP</name>
<dbReference type="Proteomes" id="UP000054776">
    <property type="component" value="Unassembled WGS sequence"/>
</dbReference>
<proteinExistence type="predicted"/>
<sequence length="236" mass="27444">LDDELPSELQKEWQTWKMELGDISDIRIPRCLIPFHGSTIKKVELHAFGDASETAYEAVVYVVVKKKDHSSISNVVMAKSRVAPLKKMTLPRLELMAAQMAAKLITFDRQIDLLDGQQDYFMLDKRHIKKMETLYPKPSREYSTVNGTVSMEALSTNSNLEILTPYHFLTGTHYTDIPEITKDEDEWVPKAQSTSQLMKNCNFRQRLISQWWKRWKAEYVTNLNIRQKWYNSGNAP</sequence>
<gene>
    <name evidence="1" type="ORF">T01_9938</name>
</gene>
<protein>
    <recommendedName>
        <fullName evidence="3">DUF5641 domain-containing protein</fullName>
    </recommendedName>
</protein>
<dbReference type="eggNOG" id="KOG0017">
    <property type="taxonomic scope" value="Eukaryota"/>
</dbReference>
<dbReference type="PANTHER" id="PTHR47331">
    <property type="entry name" value="PHD-TYPE DOMAIN-CONTAINING PROTEIN"/>
    <property type="match status" value="1"/>
</dbReference>
<organism evidence="1 2">
    <name type="scientific">Trichinella spiralis</name>
    <name type="common">Trichina worm</name>
    <dbReference type="NCBI Taxonomy" id="6334"/>
    <lineage>
        <taxon>Eukaryota</taxon>
        <taxon>Metazoa</taxon>
        <taxon>Ecdysozoa</taxon>
        <taxon>Nematoda</taxon>
        <taxon>Enoplea</taxon>
        <taxon>Dorylaimia</taxon>
        <taxon>Trichinellida</taxon>
        <taxon>Trichinellidae</taxon>
        <taxon>Trichinella</taxon>
    </lineage>
</organism>
<dbReference type="AlphaFoldDB" id="A0A0V1APA7"/>
<evidence type="ECO:0008006" key="3">
    <source>
        <dbReference type="Google" id="ProtNLM"/>
    </source>
</evidence>
<dbReference type="EMBL" id="JYDH01000374">
    <property type="protein sequence ID" value="KRY26624.1"/>
    <property type="molecule type" value="Genomic_DNA"/>
</dbReference>
<feature type="non-terminal residue" evidence="1">
    <location>
        <position position="1"/>
    </location>
</feature>
<dbReference type="Pfam" id="PF05380">
    <property type="entry name" value="Peptidase_A17"/>
    <property type="match status" value="1"/>
</dbReference>
<feature type="non-terminal residue" evidence="1">
    <location>
        <position position="236"/>
    </location>
</feature>
<dbReference type="OrthoDB" id="5870116at2759"/>
<evidence type="ECO:0000313" key="2">
    <source>
        <dbReference type="Proteomes" id="UP000054776"/>
    </source>
</evidence>
<dbReference type="PANTHER" id="PTHR47331:SF5">
    <property type="entry name" value="RIBONUCLEASE H"/>
    <property type="match status" value="1"/>
</dbReference>